<sequence length="226" mass="25677">MTPRLRTVASFVPEKSSIIDIGTDHALIPMYLLKNKRITHAIAVDVNPGPYETAKQAIYDKNLQAYIDVRLGNGLTVVKENEADIAIFAGMGGILINKLLQQSPQIVKNLKGLIVQPQLAAEKLRQYLYEIGWHINNEALAKEQDHIYQIIYALPGTKPMPSYLELEIGPILLQNKPPLFKFHIEELLRRHKKILKGMQESTQTSNLEELNKKSALIKDLEMMKTW</sequence>
<evidence type="ECO:0000313" key="1">
    <source>
        <dbReference type="EMBL" id="MBB5337428.1"/>
    </source>
</evidence>
<reference evidence="1 2" key="1">
    <citation type="submission" date="2020-08" db="EMBL/GenBank/DDBJ databases">
        <title>Genomic Encyclopedia of Type Strains, Phase IV (KMG-IV): sequencing the most valuable type-strain genomes for metagenomic binning, comparative biology and taxonomic classification.</title>
        <authorList>
            <person name="Goeker M."/>
        </authorList>
    </citation>
    <scope>NUCLEOTIDE SEQUENCE [LARGE SCALE GENOMIC DNA]</scope>
    <source>
        <strain evidence="1 2">DSM 24661</strain>
    </source>
</reference>
<dbReference type="SUPFAM" id="SSF53335">
    <property type="entry name" value="S-adenosyl-L-methionine-dependent methyltransferases"/>
    <property type="match status" value="1"/>
</dbReference>
<keyword evidence="2" id="KW-1185">Reference proteome</keyword>
<name>A0A840URQ2_9FIRM</name>
<accession>A0A840URQ2</accession>
<comment type="caution">
    <text evidence="1">The sequence shown here is derived from an EMBL/GenBank/DDBJ whole genome shotgun (WGS) entry which is preliminary data.</text>
</comment>
<gene>
    <name evidence="1" type="ORF">HNR32_002590</name>
</gene>
<proteinExistence type="predicted"/>
<protein>
    <submittedName>
        <fullName evidence="1">tRNA (Adenine22-N1)-methyltransferase</fullName>
        <ecNumber evidence="1">2.1.1.217</ecNumber>
    </submittedName>
</protein>
<dbReference type="PANTHER" id="PTHR38451:SF1">
    <property type="entry name" value="TRNA (ADENINE(22)-N(1))-METHYLTRANSFERASE"/>
    <property type="match status" value="1"/>
</dbReference>
<keyword evidence="1" id="KW-0808">Transferase</keyword>
<dbReference type="Proteomes" id="UP000559117">
    <property type="component" value="Unassembled WGS sequence"/>
</dbReference>
<evidence type="ECO:0000313" key="2">
    <source>
        <dbReference type="Proteomes" id="UP000559117"/>
    </source>
</evidence>
<dbReference type="PANTHER" id="PTHR38451">
    <property type="entry name" value="TRNA (ADENINE(22)-N(1))-METHYLTRANSFERASE"/>
    <property type="match status" value="1"/>
</dbReference>
<dbReference type="AlphaFoldDB" id="A0A840URQ2"/>
<dbReference type="Gene3D" id="3.40.50.150">
    <property type="entry name" value="Vaccinia Virus protein VP39"/>
    <property type="match status" value="1"/>
</dbReference>
<dbReference type="GO" id="GO:0032259">
    <property type="term" value="P:methylation"/>
    <property type="evidence" value="ECO:0007669"/>
    <property type="project" value="UniProtKB-KW"/>
</dbReference>
<dbReference type="InterPro" id="IPR006901">
    <property type="entry name" value="TrmK"/>
</dbReference>
<dbReference type="PIRSF" id="PIRSF018637">
    <property type="entry name" value="TrmK"/>
    <property type="match status" value="1"/>
</dbReference>
<dbReference type="Pfam" id="PF04816">
    <property type="entry name" value="TrmK"/>
    <property type="match status" value="1"/>
</dbReference>
<dbReference type="EC" id="2.1.1.217" evidence="1"/>
<dbReference type="EMBL" id="JACHFH010000048">
    <property type="protein sequence ID" value="MBB5337428.1"/>
    <property type="molecule type" value="Genomic_DNA"/>
</dbReference>
<dbReference type="InterPro" id="IPR029063">
    <property type="entry name" value="SAM-dependent_MTases_sf"/>
</dbReference>
<dbReference type="GO" id="GO:0160105">
    <property type="term" value="F:tRNA (adenine(22)-N1)-methyltransferase activity"/>
    <property type="evidence" value="ECO:0007669"/>
    <property type="project" value="UniProtKB-EC"/>
</dbReference>
<keyword evidence="1" id="KW-0489">Methyltransferase</keyword>
<organism evidence="1 2">
    <name type="scientific">Pectinatus brassicae</name>
    <dbReference type="NCBI Taxonomy" id="862415"/>
    <lineage>
        <taxon>Bacteria</taxon>
        <taxon>Bacillati</taxon>
        <taxon>Bacillota</taxon>
        <taxon>Negativicutes</taxon>
        <taxon>Selenomonadales</taxon>
        <taxon>Selenomonadaceae</taxon>
        <taxon>Pectinatus</taxon>
    </lineage>
</organism>
<dbReference type="Gene3D" id="1.10.287.1890">
    <property type="match status" value="1"/>
</dbReference>
<dbReference type="RefSeq" id="WP_183863231.1">
    <property type="nucleotide sequence ID" value="NZ_JACHFH010000048.1"/>
</dbReference>